<evidence type="ECO:0000313" key="2">
    <source>
        <dbReference type="EMBL" id="KIK99090.1"/>
    </source>
</evidence>
<evidence type="ECO:0000256" key="1">
    <source>
        <dbReference type="SAM" id="MobiDB-lite"/>
    </source>
</evidence>
<evidence type="ECO:0008006" key="4">
    <source>
        <dbReference type="Google" id="ProtNLM"/>
    </source>
</evidence>
<dbReference type="InterPro" id="IPR027417">
    <property type="entry name" value="P-loop_NTPase"/>
</dbReference>
<evidence type="ECO:0000313" key="3">
    <source>
        <dbReference type="Proteomes" id="UP000054538"/>
    </source>
</evidence>
<reference evidence="2 3" key="1">
    <citation type="submission" date="2014-04" db="EMBL/GenBank/DDBJ databases">
        <authorList>
            <consortium name="DOE Joint Genome Institute"/>
            <person name="Kuo A."/>
            <person name="Kohler A."/>
            <person name="Jargeat P."/>
            <person name="Nagy L.G."/>
            <person name="Floudas D."/>
            <person name="Copeland A."/>
            <person name="Barry K.W."/>
            <person name="Cichocki N."/>
            <person name="Veneault-Fourrey C."/>
            <person name="LaButti K."/>
            <person name="Lindquist E.A."/>
            <person name="Lipzen A."/>
            <person name="Lundell T."/>
            <person name="Morin E."/>
            <person name="Murat C."/>
            <person name="Sun H."/>
            <person name="Tunlid A."/>
            <person name="Henrissat B."/>
            <person name="Grigoriev I.V."/>
            <person name="Hibbett D.S."/>
            <person name="Martin F."/>
            <person name="Nordberg H.P."/>
            <person name="Cantor M.N."/>
            <person name="Hua S.X."/>
        </authorList>
    </citation>
    <scope>NUCLEOTIDE SEQUENCE [LARGE SCALE GENOMIC DNA]</scope>
    <source>
        <strain evidence="2 3">Ve08.2h10</strain>
    </source>
</reference>
<dbReference type="HOGENOM" id="CLU_1107431_0_0_1"/>
<proteinExistence type="predicted"/>
<dbReference type="InParanoid" id="A0A0D0ECB7"/>
<protein>
    <recommendedName>
        <fullName evidence="4">G domain-containing protein</fullName>
    </recommendedName>
</protein>
<keyword evidence="3" id="KW-1185">Reference proteome</keyword>
<dbReference type="SUPFAM" id="SSF52540">
    <property type="entry name" value="P-loop containing nucleoside triphosphate hydrolases"/>
    <property type="match status" value="1"/>
</dbReference>
<dbReference type="AlphaFoldDB" id="A0A0D0ECB7"/>
<sequence>MSSADNQSNLRPKSIYNILVVVEARVGKGSLINLVLGSTKAKTGNGVGGLSERHLMGGRKTILRSRLIAQGEQGAAFTSWYFACVGLPGSRRVSSRCIKPSSDLTLDNKSIRVFETSGLEESRMDVSGYLAAIEKAYRLILSLSKAGGVHLLLFCTRRDGMTAAEQSNYWLFCEFVCNKKVPVALVVTGLERETVMEDWWRRNESNARGTAFTTEVRDIGKDDSGAPGELRSPGQCLLYGHSQLVRRGEED</sequence>
<dbReference type="EMBL" id="KN824870">
    <property type="protein sequence ID" value="KIK99090.1"/>
    <property type="molecule type" value="Genomic_DNA"/>
</dbReference>
<dbReference type="STRING" id="930991.A0A0D0ECB7"/>
<name>A0A0D0ECB7_9AGAM</name>
<dbReference type="Gene3D" id="3.40.50.300">
    <property type="entry name" value="P-loop containing nucleotide triphosphate hydrolases"/>
    <property type="match status" value="1"/>
</dbReference>
<organism evidence="2 3">
    <name type="scientific">Paxillus rubicundulus Ve08.2h10</name>
    <dbReference type="NCBI Taxonomy" id="930991"/>
    <lineage>
        <taxon>Eukaryota</taxon>
        <taxon>Fungi</taxon>
        <taxon>Dikarya</taxon>
        <taxon>Basidiomycota</taxon>
        <taxon>Agaricomycotina</taxon>
        <taxon>Agaricomycetes</taxon>
        <taxon>Agaricomycetidae</taxon>
        <taxon>Boletales</taxon>
        <taxon>Paxilineae</taxon>
        <taxon>Paxillaceae</taxon>
        <taxon>Paxillus</taxon>
    </lineage>
</organism>
<feature type="region of interest" description="Disordered" evidence="1">
    <location>
        <begin position="216"/>
        <end position="235"/>
    </location>
</feature>
<dbReference type="OrthoDB" id="8954335at2759"/>
<accession>A0A0D0ECB7</accession>
<dbReference type="Proteomes" id="UP000054538">
    <property type="component" value="Unassembled WGS sequence"/>
</dbReference>
<gene>
    <name evidence="2" type="ORF">PAXRUDRAFT_9099</name>
</gene>
<reference evidence="3" key="2">
    <citation type="submission" date="2015-01" db="EMBL/GenBank/DDBJ databases">
        <title>Evolutionary Origins and Diversification of the Mycorrhizal Mutualists.</title>
        <authorList>
            <consortium name="DOE Joint Genome Institute"/>
            <consortium name="Mycorrhizal Genomics Consortium"/>
            <person name="Kohler A."/>
            <person name="Kuo A."/>
            <person name="Nagy L.G."/>
            <person name="Floudas D."/>
            <person name="Copeland A."/>
            <person name="Barry K.W."/>
            <person name="Cichocki N."/>
            <person name="Veneault-Fourrey C."/>
            <person name="LaButti K."/>
            <person name="Lindquist E.A."/>
            <person name="Lipzen A."/>
            <person name="Lundell T."/>
            <person name="Morin E."/>
            <person name="Murat C."/>
            <person name="Riley R."/>
            <person name="Ohm R."/>
            <person name="Sun H."/>
            <person name="Tunlid A."/>
            <person name="Henrissat B."/>
            <person name="Grigoriev I.V."/>
            <person name="Hibbett D.S."/>
            <person name="Martin F."/>
        </authorList>
    </citation>
    <scope>NUCLEOTIDE SEQUENCE [LARGE SCALE GENOMIC DNA]</scope>
    <source>
        <strain evidence="3">Ve08.2h10</strain>
    </source>
</reference>